<dbReference type="AlphaFoldDB" id="A0A8J6QJQ5"/>
<sequence length="374" mass="41335">MNNNHVMQLINVFDFGGAESLALNICIHLNSAKICQTSVCALFGGRGPLVDHAENNTVNVHCFTQKNRGRLQVMWGLYRLFRVQHVTVVQVHGAYLLQYAALPARLAGVRIIYTEHAKYSLSQSSKLKRNTRYLSRLADKVVCVSENLKNFMITDVGVSASQIEVIHNGVNLSAFQVENKEKSVKKNQDKLIIGTVARLSEPKDHGNLLRAFAEVVNKRPDVRLMLVGDGELRSDIESMIQQLGLKSYVDMLGRRSDIPELLVKMDIFVLPSKREGFPIAVLEAMACGKPVVATNVGGMSEIISNGEEGMIVPPENSDELAKAILKLVADEGLRTKIAVLGYQKVISSFSEQAMMEKYMNLLMPSGKCHANLPS</sequence>
<name>A0A8J6QJQ5_9BACT</name>
<keyword evidence="4" id="KW-1185">Reference proteome</keyword>
<dbReference type="InterPro" id="IPR001296">
    <property type="entry name" value="Glyco_trans_1"/>
</dbReference>
<dbReference type="EMBL" id="JACWUN010000001">
    <property type="protein sequence ID" value="MBD1399349.1"/>
    <property type="molecule type" value="Genomic_DNA"/>
</dbReference>
<gene>
    <name evidence="3" type="ORF">ICT70_01540</name>
</gene>
<proteinExistence type="predicted"/>
<dbReference type="Proteomes" id="UP000632828">
    <property type="component" value="Unassembled WGS sequence"/>
</dbReference>
<accession>A0A8J6QJQ5</accession>
<dbReference type="PANTHER" id="PTHR12526:SF630">
    <property type="entry name" value="GLYCOSYLTRANSFERASE"/>
    <property type="match status" value="1"/>
</dbReference>
<reference evidence="3" key="1">
    <citation type="submission" date="2020-09" db="EMBL/GenBank/DDBJ databases">
        <title>Pelobacter alkaliphilus sp. nov., a novel anaerobic arsenate-reducing bacterium from terrestrial mud volcano.</title>
        <authorList>
            <person name="Khomyakova M.A."/>
            <person name="Merkel A.Y."/>
            <person name="Slobodkin A.I."/>
        </authorList>
    </citation>
    <scope>NUCLEOTIDE SEQUENCE</scope>
    <source>
        <strain evidence="3">M08fum</strain>
    </source>
</reference>
<dbReference type="InterPro" id="IPR028098">
    <property type="entry name" value="Glyco_trans_4-like_N"/>
</dbReference>
<evidence type="ECO:0000259" key="2">
    <source>
        <dbReference type="Pfam" id="PF13439"/>
    </source>
</evidence>
<feature type="domain" description="Glycosyltransferase subfamily 4-like N-terminal" evidence="2">
    <location>
        <begin position="15"/>
        <end position="173"/>
    </location>
</feature>
<feature type="domain" description="Glycosyl transferase family 1" evidence="1">
    <location>
        <begin position="178"/>
        <end position="338"/>
    </location>
</feature>
<dbReference type="Pfam" id="PF13439">
    <property type="entry name" value="Glyco_transf_4"/>
    <property type="match status" value="1"/>
</dbReference>
<evidence type="ECO:0000259" key="1">
    <source>
        <dbReference type="Pfam" id="PF00534"/>
    </source>
</evidence>
<dbReference type="Pfam" id="PF00534">
    <property type="entry name" value="Glycos_transf_1"/>
    <property type="match status" value="1"/>
</dbReference>
<evidence type="ECO:0000313" key="3">
    <source>
        <dbReference type="EMBL" id="MBD1399349.1"/>
    </source>
</evidence>
<organism evidence="3 4">
    <name type="scientific">Pelovirga terrestris</name>
    <dbReference type="NCBI Taxonomy" id="2771352"/>
    <lineage>
        <taxon>Bacteria</taxon>
        <taxon>Pseudomonadati</taxon>
        <taxon>Thermodesulfobacteriota</taxon>
        <taxon>Desulfuromonadia</taxon>
        <taxon>Geobacterales</taxon>
        <taxon>Geobacteraceae</taxon>
        <taxon>Pelovirga</taxon>
    </lineage>
</organism>
<dbReference type="GO" id="GO:0016757">
    <property type="term" value="F:glycosyltransferase activity"/>
    <property type="evidence" value="ECO:0007669"/>
    <property type="project" value="InterPro"/>
</dbReference>
<protein>
    <submittedName>
        <fullName evidence="3">Glycosyltransferase</fullName>
    </submittedName>
</protein>
<dbReference type="RefSeq" id="WP_191153616.1">
    <property type="nucleotide sequence ID" value="NZ_JACWUN010000001.1"/>
</dbReference>
<dbReference type="SUPFAM" id="SSF53756">
    <property type="entry name" value="UDP-Glycosyltransferase/glycogen phosphorylase"/>
    <property type="match status" value="1"/>
</dbReference>
<evidence type="ECO:0000313" key="4">
    <source>
        <dbReference type="Proteomes" id="UP000632828"/>
    </source>
</evidence>
<dbReference type="Gene3D" id="3.40.50.2000">
    <property type="entry name" value="Glycogen Phosphorylase B"/>
    <property type="match status" value="2"/>
</dbReference>
<comment type="caution">
    <text evidence="3">The sequence shown here is derived from an EMBL/GenBank/DDBJ whole genome shotgun (WGS) entry which is preliminary data.</text>
</comment>
<dbReference type="PANTHER" id="PTHR12526">
    <property type="entry name" value="GLYCOSYLTRANSFERASE"/>
    <property type="match status" value="1"/>
</dbReference>